<evidence type="ECO:0000259" key="4">
    <source>
        <dbReference type="PROSITE" id="PS51000"/>
    </source>
</evidence>
<evidence type="ECO:0000313" key="5">
    <source>
        <dbReference type="EMBL" id="GMA94488.1"/>
    </source>
</evidence>
<proteinExistence type="predicted"/>
<dbReference type="Gene3D" id="1.10.10.10">
    <property type="entry name" value="Winged helix-like DNA-binding domain superfamily/Winged helix DNA-binding domain"/>
    <property type="match status" value="1"/>
</dbReference>
<organism evidence="5 6">
    <name type="scientific">Pseudolysinimonas kribbensis</name>
    <dbReference type="NCBI Taxonomy" id="433641"/>
    <lineage>
        <taxon>Bacteria</taxon>
        <taxon>Bacillati</taxon>
        <taxon>Actinomycetota</taxon>
        <taxon>Actinomycetes</taxon>
        <taxon>Micrococcales</taxon>
        <taxon>Microbacteriaceae</taxon>
        <taxon>Pseudolysinimonas</taxon>
    </lineage>
</organism>
<name>A0ABQ6K4L6_9MICO</name>
<keyword evidence="6" id="KW-1185">Reference proteome</keyword>
<dbReference type="InterPro" id="IPR036388">
    <property type="entry name" value="WH-like_DNA-bd_sf"/>
</dbReference>
<dbReference type="InterPro" id="IPR050313">
    <property type="entry name" value="Carb_Metab_HTH_regulators"/>
</dbReference>
<protein>
    <submittedName>
        <fullName evidence="5">DeoR family transcriptional regulator</fullName>
    </submittedName>
</protein>
<dbReference type="PANTHER" id="PTHR30363">
    <property type="entry name" value="HTH-TYPE TRANSCRIPTIONAL REGULATOR SRLR-RELATED"/>
    <property type="match status" value="1"/>
</dbReference>
<reference evidence="6" key="1">
    <citation type="journal article" date="2019" name="Int. J. Syst. Evol. Microbiol.">
        <title>The Global Catalogue of Microorganisms (GCM) 10K type strain sequencing project: providing services to taxonomists for standard genome sequencing and annotation.</title>
        <authorList>
            <consortium name="The Broad Institute Genomics Platform"/>
            <consortium name="The Broad Institute Genome Sequencing Center for Infectious Disease"/>
            <person name="Wu L."/>
            <person name="Ma J."/>
        </authorList>
    </citation>
    <scope>NUCLEOTIDE SEQUENCE [LARGE SCALE GENOMIC DNA]</scope>
    <source>
        <strain evidence="6">NBRC 108894</strain>
    </source>
</reference>
<dbReference type="InterPro" id="IPR037171">
    <property type="entry name" value="NagB/RpiA_transferase-like"/>
</dbReference>
<dbReference type="EMBL" id="BSVB01000001">
    <property type="protein sequence ID" value="GMA94488.1"/>
    <property type="molecule type" value="Genomic_DNA"/>
</dbReference>
<dbReference type="SMART" id="SM00420">
    <property type="entry name" value="HTH_DEOR"/>
    <property type="match status" value="1"/>
</dbReference>
<evidence type="ECO:0000256" key="2">
    <source>
        <dbReference type="ARBA" id="ARBA00023125"/>
    </source>
</evidence>
<evidence type="ECO:0000256" key="1">
    <source>
        <dbReference type="ARBA" id="ARBA00023015"/>
    </source>
</evidence>
<evidence type="ECO:0000313" key="6">
    <source>
        <dbReference type="Proteomes" id="UP001157034"/>
    </source>
</evidence>
<keyword evidence="3" id="KW-0804">Transcription</keyword>
<dbReference type="InterPro" id="IPR014036">
    <property type="entry name" value="DeoR-like_C"/>
</dbReference>
<sequence>MKRSERMLSILDMLTSSGSLPLAALSESLQVSPATIRRDLAELEDQMLLRRTHGGARIIETEVELPVRLKDTQFREAKRLIARKAAQLIPTGRHVVAFSGGTTTAEVARVLSTRHDFTIVTNSLTIATQVASRQTLQLIMTGGVVRPHSFELVGVLAERSFSAINIGTAVLGTDGMSAAGGATTYDETEARTNLAMVTQAERVIVVADGSKIGRVTLAPVASVEAITDLVTDSSADAQELERIGASGIRVHIADEADSRSRTTRD</sequence>
<dbReference type="Gene3D" id="3.40.50.1360">
    <property type="match status" value="1"/>
</dbReference>
<dbReference type="SUPFAM" id="SSF100950">
    <property type="entry name" value="NagB/RpiA/CoA transferase-like"/>
    <property type="match status" value="1"/>
</dbReference>
<comment type="caution">
    <text evidence="5">The sequence shown here is derived from an EMBL/GenBank/DDBJ whole genome shotgun (WGS) entry which is preliminary data.</text>
</comment>
<feature type="domain" description="HTH deoR-type" evidence="4">
    <location>
        <begin position="3"/>
        <end position="58"/>
    </location>
</feature>
<gene>
    <name evidence="5" type="ORF">GCM10025881_13120</name>
</gene>
<dbReference type="InterPro" id="IPR001034">
    <property type="entry name" value="DeoR_HTH"/>
</dbReference>
<dbReference type="InterPro" id="IPR036390">
    <property type="entry name" value="WH_DNA-bd_sf"/>
</dbReference>
<dbReference type="InterPro" id="IPR018356">
    <property type="entry name" value="Tscrpt_reg_HTH_DeoR_CS"/>
</dbReference>
<evidence type="ECO:0000256" key="3">
    <source>
        <dbReference type="ARBA" id="ARBA00023163"/>
    </source>
</evidence>
<dbReference type="Proteomes" id="UP001157034">
    <property type="component" value="Unassembled WGS sequence"/>
</dbReference>
<dbReference type="Pfam" id="PF00455">
    <property type="entry name" value="DeoRC"/>
    <property type="match status" value="1"/>
</dbReference>
<accession>A0ABQ6K4L6</accession>
<dbReference type="Pfam" id="PF08220">
    <property type="entry name" value="HTH_DeoR"/>
    <property type="match status" value="1"/>
</dbReference>
<dbReference type="SMART" id="SM01134">
    <property type="entry name" value="DeoRC"/>
    <property type="match status" value="1"/>
</dbReference>
<dbReference type="SUPFAM" id="SSF46785">
    <property type="entry name" value="Winged helix' DNA-binding domain"/>
    <property type="match status" value="1"/>
</dbReference>
<keyword evidence="2" id="KW-0238">DNA-binding</keyword>
<dbReference type="PANTHER" id="PTHR30363:SF44">
    <property type="entry name" value="AGA OPERON TRANSCRIPTIONAL REPRESSOR-RELATED"/>
    <property type="match status" value="1"/>
</dbReference>
<dbReference type="PROSITE" id="PS51000">
    <property type="entry name" value="HTH_DEOR_2"/>
    <property type="match status" value="1"/>
</dbReference>
<dbReference type="PRINTS" id="PR00037">
    <property type="entry name" value="HTHLACR"/>
</dbReference>
<keyword evidence="1" id="KW-0805">Transcription regulation</keyword>
<dbReference type="PROSITE" id="PS00894">
    <property type="entry name" value="HTH_DEOR_1"/>
    <property type="match status" value="1"/>
</dbReference>